<comment type="caution">
    <text evidence="6">The sequence shown here is derived from an EMBL/GenBank/DDBJ whole genome shotgun (WGS) entry which is preliminary data.</text>
</comment>
<dbReference type="SUPFAM" id="SSF53067">
    <property type="entry name" value="Actin-like ATPase domain"/>
    <property type="match status" value="2"/>
</dbReference>
<dbReference type="PANTHER" id="PTHR12862">
    <property type="entry name" value="BADF TYPE ATPASE DOMAIN-CONTAINING PROTEIN"/>
    <property type="match status" value="1"/>
</dbReference>
<evidence type="ECO:0000259" key="5">
    <source>
        <dbReference type="Pfam" id="PF01869"/>
    </source>
</evidence>
<evidence type="ECO:0000256" key="1">
    <source>
        <dbReference type="ARBA" id="ARBA00006198"/>
    </source>
</evidence>
<dbReference type="STRING" id="137246.A0A401T523"/>
<name>A0A401T523_CHIPU</name>
<comment type="similarity">
    <text evidence="1">Belongs to the eukaryotic-type N-acetylglucosamine kinase family.</text>
</comment>
<dbReference type="EC" id="2.7.1.59" evidence="2"/>
<evidence type="ECO:0000256" key="3">
    <source>
        <dbReference type="ARBA" id="ARBA00014974"/>
    </source>
</evidence>
<accession>A0A401T523</accession>
<gene>
    <name evidence="6" type="ORF">chiPu_0016241</name>
</gene>
<dbReference type="EMBL" id="BEZZ01001048">
    <property type="protein sequence ID" value="GCC37735.1"/>
    <property type="molecule type" value="Genomic_DNA"/>
</dbReference>
<dbReference type="InterPro" id="IPR002731">
    <property type="entry name" value="ATPase_BadF"/>
</dbReference>
<dbReference type="PANTHER" id="PTHR12862:SF0">
    <property type="entry name" value="N-ACETYL-D-GLUCOSAMINE KINASE"/>
    <property type="match status" value="1"/>
</dbReference>
<dbReference type="OMA" id="KSSAYWI"/>
<dbReference type="AlphaFoldDB" id="A0A401T523"/>
<organism evidence="6 7">
    <name type="scientific">Chiloscyllium punctatum</name>
    <name type="common">Brownbanded bambooshark</name>
    <name type="synonym">Hemiscyllium punctatum</name>
    <dbReference type="NCBI Taxonomy" id="137246"/>
    <lineage>
        <taxon>Eukaryota</taxon>
        <taxon>Metazoa</taxon>
        <taxon>Chordata</taxon>
        <taxon>Craniata</taxon>
        <taxon>Vertebrata</taxon>
        <taxon>Chondrichthyes</taxon>
        <taxon>Elasmobranchii</taxon>
        <taxon>Galeomorphii</taxon>
        <taxon>Galeoidea</taxon>
        <taxon>Orectolobiformes</taxon>
        <taxon>Hemiscylliidae</taxon>
        <taxon>Chiloscyllium</taxon>
    </lineage>
</organism>
<evidence type="ECO:0000313" key="7">
    <source>
        <dbReference type="Proteomes" id="UP000287033"/>
    </source>
</evidence>
<dbReference type="InterPro" id="IPR043129">
    <property type="entry name" value="ATPase_NBD"/>
</dbReference>
<dbReference type="GO" id="GO:0045127">
    <property type="term" value="F:N-acetylglucosamine kinase activity"/>
    <property type="evidence" value="ECO:0007669"/>
    <property type="project" value="UniProtKB-EC"/>
</dbReference>
<dbReference type="Gene3D" id="3.30.420.40">
    <property type="match status" value="1"/>
</dbReference>
<feature type="domain" description="ATPase BadF/BadG/BcrA/BcrD type" evidence="5">
    <location>
        <begin position="25"/>
        <end position="234"/>
    </location>
</feature>
<dbReference type="Proteomes" id="UP000287033">
    <property type="component" value="Unassembled WGS sequence"/>
</dbReference>
<evidence type="ECO:0000256" key="2">
    <source>
        <dbReference type="ARBA" id="ARBA00012122"/>
    </source>
</evidence>
<dbReference type="InterPro" id="IPR039758">
    <property type="entry name" value="NAGK-like"/>
</dbReference>
<dbReference type="Pfam" id="PF01869">
    <property type="entry name" value="BcrAD_BadFG"/>
    <property type="match status" value="1"/>
</dbReference>
<keyword evidence="7" id="KW-1185">Reference proteome</keyword>
<evidence type="ECO:0000313" key="6">
    <source>
        <dbReference type="EMBL" id="GCC37735.1"/>
    </source>
</evidence>
<evidence type="ECO:0000256" key="4">
    <source>
        <dbReference type="ARBA" id="ARBA00031123"/>
    </source>
</evidence>
<dbReference type="OrthoDB" id="311172at2759"/>
<reference evidence="6 7" key="1">
    <citation type="journal article" date="2018" name="Nat. Ecol. Evol.">
        <title>Shark genomes provide insights into elasmobranch evolution and the origin of vertebrates.</title>
        <authorList>
            <person name="Hara Y"/>
            <person name="Yamaguchi K"/>
            <person name="Onimaru K"/>
            <person name="Kadota M"/>
            <person name="Koyanagi M"/>
            <person name="Keeley SD"/>
            <person name="Tatsumi K"/>
            <person name="Tanaka K"/>
            <person name="Motone F"/>
            <person name="Kageyama Y"/>
            <person name="Nozu R"/>
            <person name="Adachi N"/>
            <person name="Nishimura O"/>
            <person name="Nakagawa R"/>
            <person name="Tanegashima C"/>
            <person name="Kiyatake I"/>
            <person name="Matsumoto R"/>
            <person name="Murakumo K"/>
            <person name="Nishida K"/>
            <person name="Terakita A"/>
            <person name="Kuratani S"/>
            <person name="Sato K"/>
            <person name="Hyodo S Kuraku.S."/>
        </authorList>
    </citation>
    <scope>NUCLEOTIDE SEQUENCE [LARGE SCALE GENOMIC DNA]</scope>
</reference>
<proteinExistence type="inferred from homology"/>
<sequence length="244" mass="26252">MCSLVLPDNGSPVRGSGGLVGLDKCLESINNMILDAKKAAGADPKVPLKSLGLTLSGGEQDEAIRALVQLLKERFPNLSENYCVTTDALGGISTATDTGGIVLISGTGSNCKLVNPDGSVIGCGGWGHLIGDEGSAYWMSLLAVKIVYDAVDNYKHTPFNICLVEEAMYSYFQVSNRTALLTHLYRTFEKSKIAGFCRKLAEAARAGDHLSCHIFRRGGQELARHVVAVLPHVHKVKRKCNHRV</sequence>
<protein>
    <recommendedName>
        <fullName evidence="3">N-acetyl-D-glucosamine kinase</fullName>
        <ecNumber evidence="2">2.7.1.59</ecNumber>
    </recommendedName>
    <alternativeName>
        <fullName evidence="4">GlcNAc kinase</fullName>
    </alternativeName>
</protein>